<dbReference type="EMBL" id="JACHLI010000064">
    <property type="protein sequence ID" value="MBB4868218.1"/>
    <property type="molecule type" value="Genomic_DNA"/>
</dbReference>
<evidence type="ECO:0000313" key="2">
    <source>
        <dbReference type="EMBL" id="MBB4868218.1"/>
    </source>
</evidence>
<dbReference type="Proteomes" id="UP000566995">
    <property type="component" value="Unassembled WGS sequence"/>
</dbReference>
<dbReference type="InterPro" id="IPR013974">
    <property type="entry name" value="SAF"/>
</dbReference>
<gene>
    <name evidence="2" type="ORF">HNP46_007138</name>
</gene>
<dbReference type="InterPro" id="IPR031571">
    <property type="entry name" value="RcpC_dom"/>
</dbReference>
<dbReference type="InterPro" id="IPR017592">
    <property type="entry name" value="Pilus_assmbl_Flp-typ_CpaB"/>
</dbReference>
<dbReference type="SMART" id="SM00858">
    <property type="entry name" value="SAF"/>
    <property type="match status" value="1"/>
</dbReference>
<organism evidence="2 3">
    <name type="scientific">Pseudomonas nitroreducens</name>
    <dbReference type="NCBI Taxonomy" id="46680"/>
    <lineage>
        <taxon>Bacteria</taxon>
        <taxon>Pseudomonadati</taxon>
        <taxon>Pseudomonadota</taxon>
        <taxon>Gammaproteobacteria</taxon>
        <taxon>Pseudomonadales</taxon>
        <taxon>Pseudomonadaceae</taxon>
        <taxon>Pseudomonas</taxon>
    </lineage>
</organism>
<sequence length="308" mass="31882">MNSKVLMVFAGLLLVCAGVVGYLGLNVGKAPAPHPGVVEDAQPMALAGADQLQRTAVVVAARDLPALAVLTRDDLAVEMLHTAPAGSFPKPEALIGQRVWVAVPAGSILSASVTEPGGPLARTIRPDERAMAIPVDEVIGGGGFVLPGDYVDVMLFVQDQQGSERNVSAQVVLPGVRVLTYGEQIAVAKDGQARNAGDPKDQSPRPPRTAVLAVPAQAAARLMLASQAGSLRLAVRSKDEKLYEKAQEGGYLQASLGAVGSPPITLDQLVGKPRPATAPAPAVRQVSAPQVDSGVVVYRGTEISREAH</sequence>
<name>A0A7W7KTV4_PSENT</name>
<reference evidence="2 3" key="1">
    <citation type="submission" date="2020-08" db="EMBL/GenBank/DDBJ databases">
        <title>Functional genomics of gut bacteria from endangered species of beetles.</title>
        <authorList>
            <person name="Carlos-Shanley C."/>
        </authorList>
    </citation>
    <scope>NUCLEOTIDE SEQUENCE [LARGE SCALE GENOMIC DNA]</scope>
    <source>
        <strain evidence="2 3">S00179</strain>
    </source>
</reference>
<dbReference type="Pfam" id="PF16976">
    <property type="entry name" value="RcpC"/>
    <property type="match status" value="1"/>
</dbReference>
<feature type="domain" description="SAF" evidence="1">
    <location>
        <begin position="55"/>
        <end position="115"/>
    </location>
</feature>
<dbReference type="NCBIfam" id="TIGR03177">
    <property type="entry name" value="pilus_cpaB"/>
    <property type="match status" value="1"/>
</dbReference>
<dbReference type="Pfam" id="PF08666">
    <property type="entry name" value="SAF"/>
    <property type="match status" value="1"/>
</dbReference>
<dbReference type="RefSeq" id="WP_184598859.1">
    <property type="nucleotide sequence ID" value="NZ_JACHLI010000064.1"/>
</dbReference>
<proteinExistence type="predicted"/>
<dbReference type="Gene3D" id="3.90.1210.10">
    <property type="entry name" value="Antifreeze-like/N-acetylneuraminic acid synthase C-terminal domain"/>
    <property type="match status" value="1"/>
</dbReference>
<dbReference type="AlphaFoldDB" id="A0A7W7KTV4"/>
<comment type="caution">
    <text evidence="2">The sequence shown here is derived from an EMBL/GenBank/DDBJ whole genome shotgun (WGS) entry which is preliminary data.</text>
</comment>
<dbReference type="CDD" id="cd11614">
    <property type="entry name" value="SAF_CpaB_FlgA_like"/>
    <property type="match status" value="1"/>
</dbReference>
<accession>A0A7W7KTV4</accession>
<evidence type="ECO:0000313" key="3">
    <source>
        <dbReference type="Proteomes" id="UP000566995"/>
    </source>
</evidence>
<protein>
    <submittedName>
        <fullName evidence="2">Pilus assembly protein CpaB</fullName>
    </submittedName>
</protein>
<evidence type="ECO:0000259" key="1">
    <source>
        <dbReference type="SMART" id="SM00858"/>
    </source>
</evidence>